<comment type="caution">
    <text evidence="1">The sequence shown here is derived from an EMBL/GenBank/DDBJ whole genome shotgun (WGS) entry which is preliminary data.</text>
</comment>
<organism evidence="1 2">
    <name type="scientific">Capnocytophaga periodontitidis</name>
    <dbReference type="NCBI Taxonomy" id="2795027"/>
    <lineage>
        <taxon>Bacteria</taxon>
        <taxon>Pseudomonadati</taxon>
        <taxon>Bacteroidota</taxon>
        <taxon>Flavobacteriia</taxon>
        <taxon>Flavobacteriales</taxon>
        <taxon>Flavobacteriaceae</taxon>
        <taxon>Capnocytophaga</taxon>
    </lineage>
</organism>
<proteinExistence type="predicted"/>
<keyword evidence="2" id="KW-1185">Reference proteome</keyword>
<dbReference type="Proteomes" id="UP000641139">
    <property type="component" value="Unassembled WGS sequence"/>
</dbReference>
<reference evidence="1 2" key="1">
    <citation type="journal article" date="2021" name="Int. J. Syst. Evol. Microbiol.">
        <title>Capnocytophaga periodontitidis sp. nov., isolated from subgingival plaque of periodontitis patient.</title>
        <authorList>
            <person name="Zhang Y."/>
            <person name="Qiao D."/>
            <person name="Shi W."/>
            <person name="Wu D."/>
            <person name="Cai M."/>
        </authorList>
    </citation>
    <scope>NUCLEOTIDE SEQUENCE [LARGE SCALE GENOMIC DNA]</scope>
    <source>
        <strain evidence="1 2">051621</strain>
    </source>
</reference>
<name>A0ABS0SN86_9FLAO</name>
<gene>
    <name evidence="1" type="ORF">I7X30_09190</name>
</gene>
<protein>
    <submittedName>
        <fullName evidence="1">Immunity protein</fullName>
    </submittedName>
</protein>
<dbReference type="RefSeq" id="WP_198466859.1">
    <property type="nucleotide sequence ID" value="NZ_JAEFDC010000007.1"/>
</dbReference>
<evidence type="ECO:0000313" key="2">
    <source>
        <dbReference type="Proteomes" id="UP000641139"/>
    </source>
</evidence>
<sequence length="122" mass="14356">MYLNDFKREYTINSLEELNELLLKRYTHNANYFILTFQDEGFPQLTAFVKANEAVLYYLDTTESFISESTTKTDTTAIFYENEYSQIFLPKANILPITDFYKAAELFFITKSKPININWTAL</sequence>
<accession>A0ABS0SN86</accession>
<evidence type="ECO:0000313" key="1">
    <source>
        <dbReference type="EMBL" id="MBI1647229.1"/>
    </source>
</evidence>
<dbReference type="EMBL" id="JAEFDC010000007">
    <property type="protein sequence ID" value="MBI1647229.1"/>
    <property type="molecule type" value="Genomic_DNA"/>
</dbReference>